<organism evidence="5 6">
    <name type="scientific">Stylophora pistillata</name>
    <name type="common">Smooth cauliflower coral</name>
    <dbReference type="NCBI Taxonomy" id="50429"/>
    <lineage>
        <taxon>Eukaryota</taxon>
        <taxon>Metazoa</taxon>
        <taxon>Cnidaria</taxon>
        <taxon>Anthozoa</taxon>
        <taxon>Hexacorallia</taxon>
        <taxon>Scleractinia</taxon>
        <taxon>Astrocoeniina</taxon>
        <taxon>Pocilloporidae</taxon>
        <taxon>Stylophora</taxon>
    </lineage>
</organism>
<evidence type="ECO:0000256" key="2">
    <source>
        <dbReference type="SAM" id="Coils"/>
    </source>
</evidence>
<feature type="domain" description="DNA/RNA non-specific endonuclease/pyrophosphatase/phosphodiesterase" evidence="4">
    <location>
        <begin position="80"/>
        <end position="315"/>
    </location>
</feature>
<dbReference type="GO" id="GO:0016787">
    <property type="term" value="F:hydrolase activity"/>
    <property type="evidence" value="ECO:0007669"/>
    <property type="project" value="InterPro"/>
</dbReference>
<dbReference type="GO" id="GO:0046872">
    <property type="term" value="F:metal ion binding"/>
    <property type="evidence" value="ECO:0007669"/>
    <property type="project" value="InterPro"/>
</dbReference>
<keyword evidence="1 2" id="KW-0175">Coiled coil</keyword>
<feature type="compositionally biased region" description="Pro residues" evidence="3">
    <location>
        <begin position="1788"/>
        <end position="1810"/>
    </location>
</feature>
<feature type="compositionally biased region" description="Polar residues" evidence="3">
    <location>
        <begin position="1"/>
        <end position="33"/>
    </location>
</feature>
<feature type="compositionally biased region" description="Polar residues" evidence="3">
    <location>
        <begin position="600"/>
        <end position="615"/>
    </location>
</feature>
<dbReference type="SUPFAM" id="SSF54060">
    <property type="entry name" value="His-Me finger endonucleases"/>
    <property type="match status" value="1"/>
</dbReference>
<keyword evidence="6" id="KW-1185">Reference proteome</keyword>
<dbReference type="GO" id="GO:0005789">
    <property type="term" value="C:endoplasmic reticulum membrane"/>
    <property type="evidence" value="ECO:0007669"/>
    <property type="project" value="TreeGrafter"/>
</dbReference>
<accession>A0A2B4SPD5</accession>
<dbReference type="InterPro" id="IPR001604">
    <property type="entry name" value="Endo_G_ENPP1-like_dom"/>
</dbReference>
<reference evidence="6" key="1">
    <citation type="journal article" date="2017" name="bioRxiv">
        <title>Comparative analysis of the genomes of Stylophora pistillata and Acropora digitifera provides evidence for extensive differences between species of corals.</title>
        <authorList>
            <person name="Voolstra C.R."/>
            <person name="Li Y."/>
            <person name="Liew Y.J."/>
            <person name="Baumgarten S."/>
            <person name="Zoccola D."/>
            <person name="Flot J.-F."/>
            <person name="Tambutte S."/>
            <person name="Allemand D."/>
            <person name="Aranda M."/>
        </authorList>
    </citation>
    <scope>NUCLEOTIDE SEQUENCE [LARGE SCALE GENOMIC DNA]</scope>
</reference>
<proteinExistence type="predicted"/>
<feature type="coiled-coil region" evidence="2">
    <location>
        <begin position="1564"/>
        <end position="1620"/>
    </location>
</feature>
<gene>
    <name evidence="5" type="primary">CTAGE5</name>
    <name evidence="5" type="ORF">AWC38_SpisGene4481</name>
</gene>
<feature type="coiled-coil region" evidence="2">
    <location>
        <begin position="1278"/>
        <end position="1410"/>
    </location>
</feature>
<feature type="compositionally biased region" description="Basic and acidic residues" evidence="3">
    <location>
        <begin position="378"/>
        <end position="415"/>
    </location>
</feature>
<feature type="compositionally biased region" description="Basic and acidic residues" evidence="3">
    <location>
        <begin position="437"/>
        <end position="458"/>
    </location>
</feature>
<name>A0A2B4SPD5_STYPI</name>
<dbReference type="InterPro" id="IPR044929">
    <property type="entry name" value="DNA/RNA_non-sp_Endonuclease_sf"/>
</dbReference>
<dbReference type="GO" id="GO:0003676">
    <property type="term" value="F:nucleic acid binding"/>
    <property type="evidence" value="ECO:0007669"/>
    <property type="project" value="InterPro"/>
</dbReference>
<feature type="compositionally biased region" description="Pro residues" evidence="3">
    <location>
        <begin position="1662"/>
        <end position="1678"/>
    </location>
</feature>
<comment type="caution">
    <text evidence="5">The sequence shown here is derived from an EMBL/GenBank/DDBJ whole genome shotgun (WGS) entry which is preliminary data.</text>
</comment>
<dbReference type="GO" id="GO:0009306">
    <property type="term" value="P:protein secretion"/>
    <property type="evidence" value="ECO:0007669"/>
    <property type="project" value="TreeGrafter"/>
</dbReference>
<feature type="region of interest" description="Disordered" evidence="3">
    <location>
        <begin position="1483"/>
        <end position="1503"/>
    </location>
</feature>
<feature type="compositionally biased region" description="Basic and acidic residues" evidence="3">
    <location>
        <begin position="847"/>
        <end position="863"/>
    </location>
</feature>
<feature type="region of interest" description="Disordered" evidence="3">
    <location>
        <begin position="309"/>
        <end position="332"/>
    </location>
</feature>
<feature type="compositionally biased region" description="Basic and acidic residues" evidence="3">
    <location>
        <begin position="1033"/>
        <end position="1052"/>
    </location>
</feature>
<dbReference type="Pfam" id="PF01223">
    <property type="entry name" value="Endonuclease_NS"/>
    <property type="match status" value="1"/>
</dbReference>
<evidence type="ECO:0000313" key="6">
    <source>
        <dbReference type="Proteomes" id="UP000225706"/>
    </source>
</evidence>
<dbReference type="GO" id="GO:0070971">
    <property type="term" value="C:endoplasmic reticulum exit site"/>
    <property type="evidence" value="ECO:0007669"/>
    <property type="project" value="TreeGrafter"/>
</dbReference>
<dbReference type="InterPro" id="IPR051500">
    <property type="entry name" value="cTAGE_MIA/OTOR"/>
</dbReference>
<dbReference type="InterPro" id="IPR044925">
    <property type="entry name" value="His-Me_finger_sf"/>
</dbReference>
<dbReference type="GO" id="GO:0006888">
    <property type="term" value="P:endoplasmic reticulum to Golgi vesicle-mediated transport"/>
    <property type="evidence" value="ECO:0007669"/>
    <property type="project" value="TreeGrafter"/>
</dbReference>
<feature type="compositionally biased region" description="Basic and acidic residues" evidence="3">
    <location>
        <begin position="1015"/>
        <end position="1024"/>
    </location>
</feature>
<feature type="compositionally biased region" description="Polar residues" evidence="3">
    <location>
        <begin position="968"/>
        <end position="985"/>
    </location>
</feature>
<dbReference type="PANTHER" id="PTHR23158:SF33">
    <property type="entry name" value="TRANSPORT AND GOLGI ORGANIZATION PROTEIN 1"/>
    <property type="match status" value="1"/>
</dbReference>
<feature type="compositionally biased region" description="Pro residues" evidence="3">
    <location>
        <begin position="1696"/>
        <end position="1706"/>
    </location>
</feature>
<evidence type="ECO:0000256" key="1">
    <source>
        <dbReference type="ARBA" id="ARBA00023054"/>
    </source>
</evidence>
<dbReference type="EMBL" id="LSMT01000046">
    <property type="protein sequence ID" value="PFX30740.1"/>
    <property type="molecule type" value="Genomic_DNA"/>
</dbReference>
<dbReference type="PANTHER" id="PTHR23158">
    <property type="entry name" value="MELANOMA INHIBITORY ACTIVITY-RELATED"/>
    <property type="match status" value="1"/>
</dbReference>
<evidence type="ECO:0000313" key="5">
    <source>
        <dbReference type="EMBL" id="PFX30740.1"/>
    </source>
</evidence>
<evidence type="ECO:0000256" key="3">
    <source>
        <dbReference type="SAM" id="MobiDB-lite"/>
    </source>
</evidence>
<feature type="region of interest" description="Disordered" evidence="3">
    <location>
        <begin position="1625"/>
        <end position="1822"/>
    </location>
</feature>
<evidence type="ECO:0000259" key="4">
    <source>
        <dbReference type="SMART" id="SM00892"/>
    </source>
</evidence>
<feature type="compositionally biased region" description="Basic and acidic residues" evidence="3">
    <location>
        <begin position="1483"/>
        <end position="1498"/>
    </location>
</feature>
<feature type="compositionally biased region" description="Basic and acidic residues" evidence="3">
    <location>
        <begin position="625"/>
        <end position="655"/>
    </location>
</feature>
<protein>
    <submittedName>
        <fullName evidence="5">CTAGE family member 5</fullName>
    </submittedName>
</protein>
<feature type="compositionally biased region" description="Basic and acidic residues" evidence="3">
    <location>
        <begin position="695"/>
        <end position="744"/>
    </location>
</feature>
<dbReference type="Gene3D" id="3.40.570.10">
    <property type="entry name" value="Extracellular Endonuclease, subunit A"/>
    <property type="match status" value="1"/>
</dbReference>
<feature type="compositionally biased region" description="Acidic residues" evidence="3">
    <location>
        <begin position="351"/>
        <end position="377"/>
    </location>
</feature>
<feature type="compositionally biased region" description="Polar residues" evidence="3">
    <location>
        <begin position="1726"/>
        <end position="1748"/>
    </location>
</feature>
<dbReference type="STRING" id="50429.A0A2B4SPD5"/>
<feature type="compositionally biased region" description="Low complexity" evidence="3">
    <location>
        <begin position="1707"/>
        <end position="1725"/>
    </location>
</feature>
<feature type="region of interest" description="Disordered" evidence="3">
    <location>
        <begin position="351"/>
        <end position="678"/>
    </location>
</feature>
<feature type="compositionally biased region" description="Polar residues" evidence="3">
    <location>
        <begin position="942"/>
        <end position="960"/>
    </location>
</feature>
<feature type="compositionally biased region" description="Basic and acidic residues" evidence="3">
    <location>
        <begin position="751"/>
        <end position="835"/>
    </location>
</feature>
<feature type="region of interest" description="Disordered" evidence="3">
    <location>
        <begin position="884"/>
        <end position="1071"/>
    </location>
</feature>
<dbReference type="Proteomes" id="UP000225706">
    <property type="component" value="Unassembled WGS sequence"/>
</dbReference>
<dbReference type="GO" id="GO:0035459">
    <property type="term" value="P:vesicle cargo loading"/>
    <property type="evidence" value="ECO:0007669"/>
    <property type="project" value="TreeGrafter"/>
</dbReference>
<feature type="compositionally biased region" description="Low complexity" evidence="3">
    <location>
        <begin position="986"/>
        <end position="997"/>
    </location>
</feature>
<dbReference type="OrthoDB" id="6022771at2759"/>
<feature type="compositionally biased region" description="Polar residues" evidence="3">
    <location>
        <begin position="919"/>
        <end position="928"/>
    </location>
</feature>
<feature type="compositionally biased region" description="Pro residues" evidence="3">
    <location>
        <begin position="1749"/>
        <end position="1780"/>
    </location>
</feature>
<feature type="region of interest" description="Disordered" evidence="3">
    <location>
        <begin position="695"/>
        <end position="863"/>
    </location>
</feature>
<sequence>MMTSAQVVETPVTTTDNSPSQDYTHPDDQTTPSHNEDYNGFGHLNQQAEKRVQQCDLDSFSLGHQKPIFPEKATTISICQSGHFATFYDRDLGIPRYAVYMLTDDEVKKFKSFVRPSSDPWSQTPGITRQGSNLLYEGSGGYYHRGHIVPFETLSYSEGSGLASFTYTNCVPQVGSFNTGQWRVYEAKIRKYAGMCTSEDGILFLITGTSFVRLVTNPKTHEHEPELPHSIMAFPNKPGIVQSQKIAIPNSMWTAGCCWSATKGIVTGAFAVIGNNDGNKELNKKIMADQNLADVEQVLQKENPKIKLFPGDKDCYEPTNQASTAAPKESKGSAGFFSQIYSELTHFYNDDELEDGDSETSSDAEEAEDGESEDTEQEEKNEKKISDSDEETTSREEIKNGESVDNKDDQTKEEQSDNADDETTSEKVEAIYGESADSEKEQKMEEKIYNADDETPSREEEEEAQDGEPRKNIKEEKKEEKTHNANKETPSREEDLDGESEKNIKEDKNEQKNENVVDEAVDKENVKSQSESRLKPDDSEDTFPRPSEEETLGKEIDVGEDKQKIQPESKFKLDYSEDVISKPSSEETMEEDFDSRKENQQNLLNKQFESAQDPSLETADAVTSESEKPEILVDQKGLETENSEECGKGEEHTQQEPENGSPVLEKNDKKSGGMIIKNGLLILSDKELEYFRVKSKEMKERNSADSRKTEEFIEKPQRESLLEKEKRTGEEKEKRMEEEEDKSHQKVPADSPKEDQSQEEFARKIRLDSLKEQRKQVEANEKKEDKRQMRKKVEKERQDYFKKENGVKRKENDAKKEDFQHEKVQRKQKPQKDVAEPSQENGKQRMKHDEEEEHRKLKGAFDKTLAEEAALKKKLEQLSEERKKFEKMAAEYSHSKQQRQAKKKEEKPSVSQAPKVESRTSGTVSTGEGKSGTHTHDRRPQSTRQTPKIQRTQLPPTKATTRNEERTASQSTDAAYLTTRSGTTNTLGVSGTDTGTTGDRKGTVALGTSSSVGREAVETKKESTPLEPVQRSVTDDGVHVHGDTKVESRHTAEATGSASEATKHESDHSSAAQLDQLEDQIPTDDVNCDDGFCHLKPEVISLASRFQQVKKKSTVGLVEPPLKENASEAKDTPSGFANFMKGFRNFHEVSLQLILSYWPSVKNATKNLLSCVGLDQAFEQLCKDLADVHPAVLLSTVLFGTLGFLYFFWSITFGRMRYGALGPNPRDVLKSHEARVRILEGEMESLIAERLKMEMDRNNYHKEKCIAEDESRNHLATTENLTKAVEKLKNERQEFQAQIKRMEESLNEMVTVDKEKDDQIASREKTIANLNTKIGTLEDEIVKLNDHCDKLQMGKEADKEHIGKLNEKIEQGNNEIQKLETFLADTEEKKQKLHTEFDELSLQLSDLQKQYEFKCNEVEILKDCFKQVKLQDDEEEPGEEEMAERLQNLMKVHEVKEENNQLQEKVEEMEAEAEKLRKTNKMLEEDNVEKTERAEQAESKASQAMLTQREKEIELEALQKYFKSTEVELHRKITAEESTRISIENQLQSEQAKASTAVVDADKYRQLYLDIKKQIEEIDESKKEQLSNMEKKAHQNWLDYRAAVREVDGLKDENEILRRKLYDVEVRGSRSSSSASKVDGRDSPSRMSPMSGVPSHGSPVPFGAPPMMGPLPPPPPSSMFPGQRRPHPAEILGMTPPRPPFPPPGPATRGHATPPPTTTTAASTAQSSLKPADSVNSFGQDNADGSSQPLPPPGPMSGFGPPPPPIPPIMRMPRFPPPPMMHHSLPNGPLPPPMFLPRPGGPMPPPPPQGTRPQASSTPRRS</sequence>
<feature type="region of interest" description="Disordered" evidence="3">
    <location>
        <begin position="1"/>
        <end position="41"/>
    </location>
</feature>
<dbReference type="SMART" id="SM00892">
    <property type="entry name" value="Endonuclease_NS"/>
    <property type="match status" value="1"/>
</dbReference>
<feature type="compositionally biased region" description="Basic and acidic residues" evidence="3">
    <location>
        <begin position="467"/>
        <end position="575"/>
    </location>
</feature>